<feature type="domain" description="AB hydrolase-1" evidence="2">
    <location>
        <begin position="14"/>
        <end position="247"/>
    </location>
</feature>
<sequence length="260" mass="28328">MLHTIRHGSDTARPPLLIVPGLFGSARNWGVVAKHLSTERLVIAVDQRNHGDSFRSDDHSYPAMAGDLAEVIEAEGRPLDVLGHSMGGKAVMMLALIRPELVHRLIVADIAPVTYPHTGTNEALIAAMKALKIDDLTTRGEADRRLAPGVPDPATRAFLLQSLELRDGPVHWKLNLDALQANMGRIVGWPDPLPAGARPFTGPALFLYGGTSRYLRPDYRPAIEALFPQAEYEGIAGAGHWLHAEKPRETEAAIEAFLSR</sequence>
<gene>
    <name evidence="3" type="ORF">D2T33_12595</name>
</gene>
<dbReference type="Pfam" id="PF00561">
    <property type="entry name" value="Abhydrolase_1"/>
    <property type="match status" value="1"/>
</dbReference>
<evidence type="ECO:0000256" key="1">
    <source>
        <dbReference type="ARBA" id="ARBA00022801"/>
    </source>
</evidence>
<accession>A0A443IT58</accession>
<dbReference type="SUPFAM" id="SSF53474">
    <property type="entry name" value="alpha/beta-Hydrolases"/>
    <property type="match status" value="1"/>
</dbReference>
<dbReference type="InterPro" id="IPR000073">
    <property type="entry name" value="AB_hydrolase_1"/>
</dbReference>
<protein>
    <submittedName>
        <fullName evidence="3">Alpha/beta fold hydrolase</fullName>
    </submittedName>
</protein>
<evidence type="ECO:0000313" key="4">
    <source>
        <dbReference type="Proteomes" id="UP000285710"/>
    </source>
</evidence>
<dbReference type="AlphaFoldDB" id="A0A443IT58"/>
<keyword evidence="1 3" id="KW-0378">Hydrolase</keyword>
<dbReference type="Gene3D" id="3.40.50.1820">
    <property type="entry name" value="alpha/beta hydrolase"/>
    <property type="match status" value="1"/>
</dbReference>
<reference evidence="3 4" key="2">
    <citation type="submission" date="2019-01" db="EMBL/GenBank/DDBJ databases">
        <authorList>
            <person name="Li Y."/>
        </authorList>
    </citation>
    <scope>NUCLEOTIDE SEQUENCE [LARGE SCALE GENOMIC DNA]</scope>
    <source>
        <strain evidence="3 4">2D-5</strain>
    </source>
</reference>
<dbReference type="RefSeq" id="WP_128270005.1">
    <property type="nucleotide sequence ID" value="NZ_SAUW01000012.1"/>
</dbReference>
<dbReference type="PANTHER" id="PTHR46118:SF4">
    <property type="entry name" value="PROTEIN ABHD11"/>
    <property type="match status" value="1"/>
</dbReference>
<dbReference type="InterPro" id="IPR029058">
    <property type="entry name" value="AB_hydrolase_fold"/>
</dbReference>
<proteinExistence type="predicted"/>
<comment type="caution">
    <text evidence="3">The sequence shown here is derived from an EMBL/GenBank/DDBJ whole genome shotgun (WGS) entry which is preliminary data.</text>
</comment>
<keyword evidence="4" id="KW-1185">Reference proteome</keyword>
<dbReference type="Proteomes" id="UP000285710">
    <property type="component" value="Unassembled WGS sequence"/>
</dbReference>
<reference evidence="3 4" key="1">
    <citation type="submission" date="2019-01" db="EMBL/GenBank/DDBJ databases">
        <title>Sinorhodobacter populi sp. nov. isolated from the symptomatic bark tissue of Populus euramericana canker.</title>
        <authorList>
            <person name="Xu G."/>
        </authorList>
    </citation>
    <scope>NUCLEOTIDE SEQUENCE [LARGE SCALE GENOMIC DNA]</scope>
    <source>
        <strain evidence="3 4">2D-5</strain>
    </source>
</reference>
<organism evidence="3 4">
    <name type="scientific">Paenirhodobacter populi</name>
    <dbReference type="NCBI Taxonomy" id="2306993"/>
    <lineage>
        <taxon>Bacteria</taxon>
        <taxon>Pseudomonadati</taxon>
        <taxon>Pseudomonadota</taxon>
        <taxon>Alphaproteobacteria</taxon>
        <taxon>Rhodobacterales</taxon>
        <taxon>Rhodobacter group</taxon>
        <taxon>Paenirhodobacter</taxon>
    </lineage>
</organism>
<dbReference type="EMBL" id="SAUW01000012">
    <property type="protein sequence ID" value="RWR10487.1"/>
    <property type="molecule type" value="Genomic_DNA"/>
</dbReference>
<evidence type="ECO:0000259" key="2">
    <source>
        <dbReference type="Pfam" id="PF00561"/>
    </source>
</evidence>
<dbReference type="PANTHER" id="PTHR46118">
    <property type="entry name" value="PROTEIN ABHD11"/>
    <property type="match status" value="1"/>
</dbReference>
<name>A0A443IT58_9RHOB</name>
<dbReference type="GO" id="GO:0016787">
    <property type="term" value="F:hydrolase activity"/>
    <property type="evidence" value="ECO:0007669"/>
    <property type="project" value="UniProtKB-KW"/>
</dbReference>
<evidence type="ECO:0000313" key="3">
    <source>
        <dbReference type="EMBL" id="RWR10487.1"/>
    </source>
</evidence>